<keyword evidence="4" id="KW-1185">Reference proteome</keyword>
<protein>
    <submittedName>
        <fullName evidence="3">G10822 protein</fullName>
    </submittedName>
</protein>
<dbReference type="Proteomes" id="UP001497392">
    <property type="component" value="Unassembled WGS sequence"/>
</dbReference>
<feature type="region of interest" description="Disordered" evidence="1">
    <location>
        <begin position="84"/>
        <end position="112"/>
    </location>
</feature>
<dbReference type="InterPro" id="IPR027353">
    <property type="entry name" value="NET_dom"/>
</dbReference>
<evidence type="ECO:0000256" key="1">
    <source>
        <dbReference type="SAM" id="MobiDB-lite"/>
    </source>
</evidence>
<sequence>MSTKFASVTVKLSDGSLVGPSSELRGDPSLGIIMLSTDEAVRHGVLTVSQAHRLKELLQDMQSNAAPVAPTQSLSALSRKCPLDSAQELPRSASKNQQQQPQQQQQEDDRGDLTWEQLEDINRGMTNLYKENRIDEAVQLVRDVQGLDMTNEDGEVDLDFSVLTRNTLWKLHGLISQGQAAAVSSGMGQAAAVSSGMGLYESNIAFGF</sequence>
<reference evidence="3 4" key="1">
    <citation type="submission" date="2024-06" db="EMBL/GenBank/DDBJ databases">
        <authorList>
            <person name="Kraege A."/>
            <person name="Thomma B."/>
        </authorList>
    </citation>
    <scope>NUCLEOTIDE SEQUENCE [LARGE SCALE GENOMIC DNA]</scope>
</reference>
<gene>
    <name evidence="3" type="primary">g10822</name>
    <name evidence="3" type="ORF">VP750_LOCUS9705</name>
</gene>
<dbReference type="EMBL" id="CAXHTA020000017">
    <property type="protein sequence ID" value="CAL5227799.1"/>
    <property type="molecule type" value="Genomic_DNA"/>
</dbReference>
<accession>A0ABP1GB50</accession>
<evidence type="ECO:0000313" key="3">
    <source>
        <dbReference type="EMBL" id="CAL5227799.1"/>
    </source>
</evidence>
<name>A0ABP1GB50_9CHLO</name>
<evidence type="ECO:0000313" key="4">
    <source>
        <dbReference type="Proteomes" id="UP001497392"/>
    </source>
</evidence>
<organism evidence="3 4">
    <name type="scientific">Coccomyxa viridis</name>
    <dbReference type="NCBI Taxonomy" id="1274662"/>
    <lineage>
        <taxon>Eukaryota</taxon>
        <taxon>Viridiplantae</taxon>
        <taxon>Chlorophyta</taxon>
        <taxon>core chlorophytes</taxon>
        <taxon>Trebouxiophyceae</taxon>
        <taxon>Trebouxiophyceae incertae sedis</taxon>
        <taxon>Coccomyxaceae</taxon>
        <taxon>Coccomyxa</taxon>
    </lineage>
</organism>
<dbReference type="Pfam" id="PF17035">
    <property type="entry name" value="BET"/>
    <property type="match status" value="1"/>
</dbReference>
<evidence type="ECO:0000259" key="2">
    <source>
        <dbReference type="Pfam" id="PF17035"/>
    </source>
</evidence>
<feature type="domain" description="NET" evidence="2">
    <location>
        <begin position="121"/>
        <end position="175"/>
    </location>
</feature>
<comment type="caution">
    <text evidence="3">The sequence shown here is derived from an EMBL/GenBank/DDBJ whole genome shotgun (WGS) entry which is preliminary data.</text>
</comment>
<proteinExistence type="predicted"/>